<evidence type="ECO:0000256" key="2">
    <source>
        <dbReference type="ARBA" id="ARBA00022723"/>
    </source>
</evidence>
<keyword evidence="2 5" id="KW-0479">Metal-binding</keyword>
<accession>A0A225W1A5</accession>
<dbReference type="GO" id="GO:0005506">
    <property type="term" value="F:iron ion binding"/>
    <property type="evidence" value="ECO:0007669"/>
    <property type="project" value="InterPro"/>
</dbReference>
<dbReference type="AlphaFoldDB" id="A0A225W1A5"/>
<comment type="similarity">
    <text evidence="1">Belongs to the cytochrome P450 family.</text>
</comment>
<keyword evidence="4 5" id="KW-0408">Iron</keyword>
<dbReference type="InterPro" id="IPR036396">
    <property type="entry name" value="Cyt_P450_sf"/>
</dbReference>
<dbReference type="OrthoDB" id="2843at2759"/>
<evidence type="ECO:0000313" key="7">
    <source>
        <dbReference type="Proteomes" id="UP000198211"/>
    </source>
</evidence>
<reference evidence="7" key="1">
    <citation type="submission" date="2017-03" db="EMBL/GenBank/DDBJ databases">
        <title>Phytopthora megakarya and P. palmivora, two closely related causual agents of cacao black pod achieved similar genome size and gene model numbers by different mechanisms.</title>
        <authorList>
            <person name="Ali S."/>
            <person name="Shao J."/>
            <person name="Larry D.J."/>
            <person name="Kronmiller B."/>
            <person name="Shen D."/>
            <person name="Strem M.D."/>
            <person name="Melnick R.L."/>
            <person name="Guiltinan M.J."/>
            <person name="Tyler B.M."/>
            <person name="Meinhardt L.W."/>
            <person name="Bailey B.A."/>
        </authorList>
    </citation>
    <scope>NUCLEOTIDE SEQUENCE [LARGE SCALE GENOMIC DNA]</scope>
    <source>
        <strain evidence="7">zdho120</strain>
    </source>
</reference>
<keyword evidence="5" id="KW-0349">Heme</keyword>
<dbReference type="STRING" id="4795.A0A225W1A5"/>
<dbReference type="GO" id="GO:0004497">
    <property type="term" value="F:monooxygenase activity"/>
    <property type="evidence" value="ECO:0007669"/>
    <property type="project" value="InterPro"/>
</dbReference>
<evidence type="ECO:0000313" key="6">
    <source>
        <dbReference type="EMBL" id="OWZ11372.1"/>
    </source>
</evidence>
<evidence type="ECO:0000256" key="4">
    <source>
        <dbReference type="ARBA" id="ARBA00023004"/>
    </source>
</evidence>
<evidence type="ECO:0000256" key="3">
    <source>
        <dbReference type="ARBA" id="ARBA00023002"/>
    </source>
</evidence>
<dbReference type="CDD" id="cd11064">
    <property type="entry name" value="CYP86A"/>
    <property type="match status" value="1"/>
</dbReference>
<name>A0A225W1A5_9STRA</name>
<feature type="binding site" description="axial binding residue" evidence="5">
    <location>
        <position position="463"/>
    </location>
    <ligand>
        <name>heme</name>
        <dbReference type="ChEBI" id="CHEBI:30413"/>
    </ligand>
    <ligandPart>
        <name>Fe</name>
        <dbReference type="ChEBI" id="CHEBI:18248"/>
    </ligandPart>
</feature>
<dbReference type="SUPFAM" id="SSF48264">
    <property type="entry name" value="Cytochrome P450"/>
    <property type="match status" value="1"/>
</dbReference>
<dbReference type="GO" id="GO:0020037">
    <property type="term" value="F:heme binding"/>
    <property type="evidence" value="ECO:0007669"/>
    <property type="project" value="InterPro"/>
</dbReference>
<keyword evidence="7" id="KW-1185">Reference proteome</keyword>
<dbReference type="Pfam" id="PF00067">
    <property type="entry name" value="p450"/>
    <property type="match status" value="1"/>
</dbReference>
<protein>
    <submittedName>
        <fullName evidence="6">Cytochrome P450</fullName>
    </submittedName>
</protein>
<proteinExistence type="inferred from homology"/>
<dbReference type="GO" id="GO:0016705">
    <property type="term" value="F:oxidoreductase activity, acting on paired donors, with incorporation or reduction of molecular oxygen"/>
    <property type="evidence" value="ECO:0007669"/>
    <property type="project" value="InterPro"/>
</dbReference>
<dbReference type="PANTHER" id="PTHR24296">
    <property type="entry name" value="CYTOCHROME P450"/>
    <property type="match status" value="1"/>
</dbReference>
<keyword evidence="3" id="KW-0560">Oxidoreductase</keyword>
<dbReference type="Proteomes" id="UP000198211">
    <property type="component" value="Unassembled WGS sequence"/>
</dbReference>
<dbReference type="Gene3D" id="1.10.630.10">
    <property type="entry name" value="Cytochrome P450"/>
    <property type="match status" value="1"/>
</dbReference>
<comment type="caution">
    <text evidence="6">The sequence shown here is derived from an EMBL/GenBank/DDBJ whole genome shotgun (WGS) entry which is preliminary data.</text>
</comment>
<dbReference type="PRINTS" id="PR00385">
    <property type="entry name" value="P450"/>
</dbReference>
<dbReference type="InterPro" id="IPR002401">
    <property type="entry name" value="Cyt_P450_E_grp-I"/>
</dbReference>
<sequence>MWTINQHANFAAVAFVTAVYVGWNVASTVVARRAVNKVLADQGLYEPPSLPVLGHTLELMIHHKDRFHDWFTEQCLAAGGRPWVLRIIGRPPTLVLTSPPEIEEVFKTHVDIFEKGPDICEIGHDFFGDGIVGVDGEKWLKQRRIASHLFSMSMLRDVMDAVVIEKSLQLRDVLAECARLNKPVSMKSLLSKLSSDVFTKIGFGVDLNGLGGDVDVEMEHPFIKAVETFGYVFQSRLQSPMWLWRLKKCFGLAEEGELRKAKTIVHDLVMEIMEKSIANKNSATGSKQQKDLITLFMETMDSTADVMVVRDAVMNFFLAGKDTTSFSMSWMLVNMNRYPRVLAKIRAEMNENLPELLSGELQAPSMSDLQKLPYLEAAMRESLRLYMATVHRAPNQSVTLSTGLHVPFGTHVIVPTYAMGRMPTVWGEDATEYRPERWIDEDGRVLKISPFKFFSFLAGPHQCLGMRFALLEMQTVMAVLLSRFDIKTVEDPFDITYDYSLVIPVKGPLMATISDRLSLPAASN</sequence>
<dbReference type="InterPro" id="IPR001128">
    <property type="entry name" value="Cyt_P450"/>
</dbReference>
<gene>
    <name evidence="6" type="ORF">PHMEG_00015610</name>
</gene>
<organism evidence="6 7">
    <name type="scientific">Phytophthora megakarya</name>
    <dbReference type="NCBI Taxonomy" id="4795"/>
    <lineage>
        <taxon>Eukaryota</taxon>
        <taxon>Sar</taxon>
        <taxon>Stramenopiles</taxon>
        <taxon>Oomycota</taxon>
        <taxon>Peronosporomycetes</taxon>
        <taxon>Peronosporales</taxon>
        <taxon>Peronosporaceae</taxon>
        <taxon>Phytophthora</taxon>
    </lineage>
</organism>
<evidence type="ECO:0000256" key="5">
    <source>
        <dbReference type="PIRSR" id="PIRSR602401-1"/>
    </source>
</evidence>
<dbReference type="EMBL" id="NBNE01002142">
    <property type="protein sequence ID" value="OWZ11372.1"/>
    <property type="molecule type" value="Genomic_DNA"/>
</dbReference>
<evidence type="ECO:0000256" key="1">
    <source>
        <dbReference type="ARBA" id="ARBA00010617"/>
    </source>
</evidence>
<dbReference type="PRINTS" id="PR00463">
    <property type="entry name" value="EP450I"/>
</dbReference>
<comment type="cofactor">
    <cofactor evidence="5">
        <name>heme</name>
        <dbReference type="ChEBI" id="CHEBI:30413"/>
    </cofactor>
</comment>